<dbReference type="GO" id="GO:0007606">
    <property type="term" value="P:sensory perception of chemical stimulus"/>
    <property type="evidence" value="ECO:0007669"/>
    <property type="project" value="TreeGrafter"/>
</dbReference>
<evidence type="ECO:0000256" key="9">
    <source>
        <dbReference type="PIRSR" id="PIRSR601019-1"/>
    </source>
</evidence>
<dbReference type="FunFam" id="3.40.50.300:FF:001723">
    <property type="entry name" value="Guanine nucleotide-binding protein G(f) subunit alpha"/>
    <property type="match status" value="1"/>
</dbReference>
<dbReference type="GO" id="GO:0003924">
    <property type="term" value="F:GTPase activity"/>
    <property type="evidence" value="ECO:0007669"/>
    <property type="project" value="UniProtKB-UniRule"/>
</dbReference>
<dbReference type="PANTHER" id="PTHR10218">
    <property type="entry name" value="GTP-BINDING PROTEIN ALPHA SUBUNIT"/>
    <property type="match status" value="1"/>
</dbReference>
<organism evidence="12 13">
    <name type="scientific">Pseudolycoriella hygida</name>
    <dbReference type="NCBI Taxonomy" id="35572"/>
    <lineage>
        <taxon>Eukaryota</taxon>
        <taxon>Metazoa</taxon>
        <taxon>Ecdysozoa</taxon>
        <taxon>Arthropoda</taxon>
        <taxon>Hexapoda</taxon>
        <taxon>Insecta</taxon>
        <taxon>Pterygota</taxon>
        <taxon>Neoptera</taxon>
        <taxon>Endopterygota</taxon>
        <taxon>Diptera</taxon>
        <taxon>Nematocera</taxon>
        <taxon>Sciaroidea</taxon>
        <taxon>Sciaridae</taxon>
        <taxon>Pseudolycoriella</taxon>
    </lineage>
</organism>
<feature type="binding site" evidence="10">
    <location>
        <position position="46"/>
    </location>
    <ligand>
        <name>Mg(2+)</name>
        <dbReference type="ChEBI" id="CHEBI:18420"/>
    </ligand>
</feature>
<reference evidence="12" key="1">
    <citation type="submission" date="2022-07" db="EMBL/GenBank/DDBJ databases">
        <authorList>
            <person name="Trinca V."/>
            <person name="Uliana J.V.C."/>
            <person name="Torres T.T."/>
            <person name="Ward R.J."/>
            <person name="Monesi N."/>
        </authorList>
    </citation>
    <scope>NUCLEOTIDE SEQUENCE</scope>
    <source>
        <strain evidence="12">HSMRA1968</strain>
        <tissue evidence="12">Whole embryos</tissue>
    </source>
</reference>
<dbReference type="PANTHER" id="PTHR10218:SF367">
    <property type="entry name" value="GUANINE NUCLEOTIDE-BINDING PROTEIN G(F) SUBUNIT ALPHA"/>
    <property type="match status" value="1"/>
</dbReference>
<dbReference type="CDD" id="cd00066">
    <property type="entry name" value="G-alpha"/>
    <property type="match status" value="1"/>
</dbReference>
<dbReference type="GO" id="GO:0031683">
    <property type="term" value="F:G-protein beta/gamma-subunit complex binding"/>
    <property type="evidence" value="ECO:0007669"/>
    <property type="project" value="UniProtKB-UniRule"/>
</dbReference>
<feature type="binding site" evidence="9">
    <location>
        <begin position="274"/>
        <end position="277"/>
    </location>
    <ligand>
        <name>GTP</name>
        <dbReference type="ChEBI" id="CHEBI:37565"/>
    </ligand>
</feature>
<comment type="function">
    <text evidence="1">Guanine nucleotide-binding proteins (G proteins) are involved as modulators or transducers in various transmembrane signaling systems.</text>
</comment>
<evidence type="ECO:0000313" key="12">
    <source>
        <dbReference type="EMBL" id="KAJ6644503.1"/>
    </source>
</evidence>
<comment type="similarity">
    <text evidence="2 11">Belongs to the G-alpha family. G(s) subfamily.</text>
</comment>
<dbReference type="Proteomes" id="UP001151699">
    <property type="component" value="Chromosome B"/>
</dbReference>
<comment type="subunit">
    <text evidence="3 11">G proteins are composed of 3 units; alpha, beta and gamma. The alpha chain contains the guanine nucleotide binding site.</text>
</comment>
<dbReference type="GO" id="GO:0005834">
    <property type="term" value="C:heterotrimeric G-protein complex"/>
    <property type="evidence" value="ECO:0007669"/>
    <property type="project" value="UniProtKB-UniRule"/>
</dbReference>
<keyword evidence="7 9" id="KW-0342">GTP-binding</keyword>
<evidence type="ECO:0000256" key="5">
    <source>
        <dbReference type="ARBA" id="ARBA00022741"/>
    </source>
</evidence>
<dbReference type="GO" id="GO:0007191">
    <property type="term" value="P:adenylate cyclase-activating dopamine receptor signaling pathway"/>
    <property type="evidence" value="ECO:0007669"/>
    <property type="project" value="TreeGrafter"/>
</dbReference>
<proteinExistence type="inferred from homology"/>
<keyword evidence="4 10" id="KW-0479">Metal-binding</keyword>
<evidence type="ECO:0000256" key="3">
    <source>
        <dbReference type="ARBA" id="ARBA00011356"/>
    </source>
</evidence>
<keyword evidence="11" id="KW-1003">Cell membrane</keyword>
<feature type="binding site" evidence="9">
    <location>
        <begin position="147"/>
        <end position="148"/>
    </location>
    <ligand>
        <name>GTP</name>
        <dbReference type="ChEBI" id="CHEBI:37565"/>
    </ligand>
</feature>
<keyword evidence="6 10" id="KW-0460">Magnesium</keyword>
<keyword evidence="13" id="KW-1185">Reference proteome</keyword>
<sequence length="378" mass="44046">MLGCMKPRNEESIRSKQLDKELQIVHRQFEKAIKILLLGTAESGKTTILQQMKILHINGFTEEDKIAKIKEIRQNIQESIYELVVQMHKLRIPFDSPQNHKSGEWILDAGKKPQQFDDEYTDNVVALWNDTGIRECYRRSNEFQLIDSAKYFLDKVELIAHSEYIPSVDDILHSRKMTTGINQITFSVKIPKSMGGGSQEFRMFDVGGQRDQRNKWLQVFEGIQAVLFLISCSDFDQTLREDPTQNRLTEALELFSGVWHNRFLSSSGIIVFLNKQDIMETKIRNGKRMEDYYPDFKDFKISASEGNVFDECDRLRLFIKQKLINVTKQPARRLSRAHTQRECFYHFTVATDTNNIRKVFHDVHNMILTDNLTSVGLI</sequence>
<keyword evidence="11" id="KW-0472">Membrane</keyword>
<dbReference type="EMBL" id="WJQU01000002">
    <property type="protein sequence ID" value="KAJ6644503.1"/>
    <property type="molecule type" value="Genomic_DNA"/>
</dbReference>
<evidence type="ECO:0000256" key="4">
    <source>
        <dbReference type="ARBA" id="ARBA00022723"/>
    </source>
</evidence>
<evidence type="ECO:0000256" key="2">
    <source>
        <dbReference type="ARBA" id="ARBA00007172"/>
    </source>
</evidence>
<dbReference type="PRINTS" id="PR00318">
    <property type="entry name" value="GPROTEINA"/>
</dbReference>
<feature type="binding site" evidence="9">
    <location>
        <position position="350"/>
    </location>
    <ligand>
        <name>GTP</name>
        <dbReference type="ChEBI" id="CHEBI:37565"/>
    </ligand>
</feature>
<dbReference type="AlphaFoldDB" id="A0A9Q0S5B4"/>
<evidence type="ECO:0000256" key="8">
    <source>
        <dbReference type="ARBA" id="ARBA00023224"/>
    </source>
</evidence>
<dbReference type="GO" id="GO:0005737">
    <property type="term" value="C:cytoplasm"/>
    <property type="evidence" value="ECO:0007669"/>
    <property type="project" value="TreeGrafter"/>
</dbReference>
<dbReference type="FunFam" id="1.10.400.10:FF:000010">
    <property type="entry name" value="Guanine nucleotide-binding protein alpha-13 subunit"/>
    <property type="match status" value="1"/>
</dbReference>
<evidence type="ECO:0000256" key="6">
    <source>
        <dbReference type="ARBA" id="ARBA00022842"/>
    </source>
</evidence>
<comment type="subcellular location">
    <subcellularLocation>
        <location evidence="11">Cell membrane</location>
    </subcellularLocation>
</comment>
<comment type="function">
    <text evidence="11">Guanine nucleotide-binding proteins (G proteins) function as transducers in numerous signaling pathways controlled by G protein-coupled receptors (GPCRs).</text>
</comment>
<feature type="binding site" evidence="9">
    <location>
        <begin position="172"/>
        <end position="178"/>
    </location>
    <ligand>
        <name>GTP</name>
        <dbReference type="ChEBI" id="CHEBI:37565"/>
    </ligand>
</feature>
<dbReference type="GO" id="GO:0005525">
    <property type="term" value="F:GTP binding"/>
    <property type="evidence" value="ECO:0007669"/>
    <property type="project" value="UniProtKB-UniRule"/>
</dbReference>
<feature type="binding site" evidence="9">
    <location>
        <begin position="42"/>
        <end position="47"/>
    </location>
    <ligand>
        <name>GTP</name>
        <dbReference type="ChEBI" id="CHEBI:37565"/>
    </ligand>
</feature>
<dbReference type="PROSITE" id="PS51882">
    <property type="entry name" value="G_ALPHA"/>
    <property type="match status" value="1"/>
</dbReference>
<evidence type="ECO:0000256" key="1">
    <source>
        <dbReference type="ARBA" id="ARBA00003069"/>
    </source>
</evidence>
<dbReference type="SUPFAM" id="SSF47895">
    <property type="entry name" value="Transducin (alpha subunit), insertion domain"/>
    <property type="match status" value="1"/>
</dbReference>
<name>A0A9Q0S5B4_9DIPT</name>
<dbReference type="InterPro" id="IPR001019">
    <property type="entry name" value="Gprotein_alpha_su"/>
</dbReference>
<evidence type="ECO:0000256" key="10">
    <source>
        <dbReference type="PIRSR" id="PIRSR601019-2"/>
    </source>
</evidence>
<evidence type="ECO:0000256" key="7">
    <source>
        <dbReference type="ARBA" id="ARBA00023134"/>
    </source>
</evidence>
<dbReference type="Pfam" id="PF00503">
    <property type="entry name" value="G-alpha"/>
    <property type="match status" value="1"/>
</dbReference>
<dbReference type="Gene3D" id="1.10.400.10">
    <property type="entry name" value="GI Alpha 1, domain 2-like"/>
    <property type="match status" value="1"/>
</dbReference>
<dbReference type="GO" id="GO:0046872">
    <property type="term" value="F:metal ion binding"/>
    <property type="evidence" value="ECO:0007669"/>
    <property type="project" value="UniProtKB-UniRule"/>
</dbReference>
<dbReference type="SMART" id="SM00275">
    <property type="entry name" value="G_alpha"/>
    <property type="match status" value="1"/>
</dbReference>
<feature type="binding site" evidence="10">
    <location>
        <position position="178"/>
    </location>
    <ligand>
        <name>Mg(2+)</name>
        <dbReference type="ChEBI" id="CHEBI:18420"/>
    </ligand>
</feature>
<dbReference type="Gene3D" id="3.40.50.300">
    <property type="entry name" value="P-loop containing nucleotide triphosphate hydrolases"/>
    <property type="match status" value="1"/>
</dbReference>
<dbReference type="OrthoDB" id="5817230at2759"/>
<dbReference type="InterPro" id="IPR027417">
    <property type="entry name" value="P-loop_NTPase"/>
</dbReference>
<dbReference type="PRINTS" id="PR00443">
    <property type="entry name" value="GPROTEINAS"/>
</dbReference>
<keyword evidence="5 9" id="KW-0547">Nucleotide-binding</keyword>
<keyword evidence="8 11" id="KW-0807">Transducer</keyword>
<evidence type="ECO:0000256" key="11">
    <source>
        <dbReference type="RuleBase" id="RU369121"/>
    </source>
</evidence>
<dbReference type="InterPro" id="IPR000367">
    <property type="entry name" value="Gprotein_alpha_S"/>
</dbReference>
<gene>
    <name evidence="12" type="primary">Galphaf</name>
    <name evidence="12" type="ORF">Bhyg_09472</name>
</gene>
<dbReference type="InterPro" id="IPR011025">
    <property type="entry name" value="GproteinA_insert"/>
</dbReference>
<evidence type="ECO:0000313" key="13">
    <source>
        <dbReference type="Proteomes" id="UP001151699"/>
    </source>
</evidence>
<feature type="binding site" evidence="9">
    <location>
        <begin position="205"/>
        <end position="209"/>
    </location>
    <ligand>
        <name>GTP</name>
        <dbReference type="ChEBI" id="CHEBI:37565"/>
    </ligand>
</feature>
<accession>A0A9Q0S5B4</accession>
<dbReference type="GO" id="GO:0001664">
    <property type="term" value="F:G protein-coupled receptor binding"/>
    <property type="evidence" value="ECO:0007669"/>
    <property type="project" value="TreeGrafter"/>
</dbReference>
<dbReference type="SUPFAM" id="SSF52540">
    <property type="entry name" value="P-loop containing nucleoside triphosphate hydrolases"/>
    <property type="match status" value="1"/>
</dbReference>
<comment type="caution">
    <text evidence="12">The sequence shown here is derived from an EMBL/GenBank/DDBJ whole genome shotgun (WGS) entry which is preliminary data.</text>
</comment>
<protein>
    <recommendedName>
        <fullName evidence="11">Guanine nucleotide-binding protein G(s) subunit alpha</fullName>
    </recommendedName>
    <alternativeName>
        <fullName evidence="11">Adenylate cyclase-stimulating G alpha protein</fullName>
    </alternativeName>
</protein>